<sequence>DEFEQMRASLTASVGKAVRDIVASNHAQLLAFIDALISRATAQASDVDKLVQNAGRPQAANTTHSAFLSELGFKDDECKVEPRGQLPTKRFVAKLCGLPGPASKKVQRALAGLRSDDKSWKEFRVAAPGSPIDARPHLGPDKSPKQIK</sequence>
<comment type="caution">
    <text evidence="2">The sequence shown here is derived from an EMBL/GenBank/DDBJ whole genome shotgun (WGS) entry which is preliminary data.</text>
</comment>
<feature type="non-terminal residue" evidence="2">
    <location>
        <position position="148"/>
    </location>
</feature>
<feature type="region of interest" description="Disordered" evidence="1">
    <location>
        <begin position="126"/>
        <end position="148"/>
    </location>
</feature>
<dbReference type="EMBL" id="CAUYUJ010000249">
    <property type="protein sequence ID" value="CAK0789518.1"/>
    <property type="molecule type" value="Genomic_DNA"/>
</dbReference>
<accession>A0ABN9P9S9</accession>
<keyword evidence="3" id="KW-1185">Reference proteome</keyword>
<dbReference type="Proteomes" id="UP001189429">
    <property type="component" value="Unassembled WGS sequence"/>
</dbReference>
<evidence type="ECO:0000313" key="3">
    <source>
        <dbReference type="Proteomes" id="UP001189429"/>
    </source>
</evidence>
<feature type="non-terminal residue" evidence="2">
    <location>
        <position position="1"/>
    </location>
</feature>
<reference evidence="2" key="1">
    <citation type="submission" date="2023-10" db="EMBL/GenBank/DDBJ databases">
        <authorList>
            <person name="Chen Y."/>
            <person name="Shah S."/>
            <person name="Dougan E. K."/>
            <person name="Thang M."/>
            <person name="Chan C."/>
        </authorList>
    </citation>
    <scope>NUCLEOTIDE SEQUENCE [LARGE SCALE GENOMIC DNA]</scope>
</reference>
<name>A0ABN9P9S9_9DINO</name>
<evidence type="ECO:0000313" key="2">
    <source>
        <dbReference type="EMBL" id="CAK0789518.1"/>
    </source>
</evidence>
<feature type="compositionally biased region" description="Basic and acidic residues" evidence="1">
    <location>
        <begin position="134"/>
        <end position="148"/>
    </location>
</feature>
<organism evidence="2 3">
    <name type="scientific">Prorocentrum cordatum</name>
    <dbReference type="NCBI Taxonomy" id="2364126"/>
    <lineage>
        <taxon>Eukaryota</taxon>
        <taxon>Sar</taxon>
        <taxon>Alveolata</taxon>
        <taxon>Dinophyceae</taxon>
        <taxon>Prorocentrales</taxon>
        <taxon>Prorocentraceae</taxon>
        <taxon>Prorocentrum</taxon>
    </lineage>
</organism>
<proteinExistence type="predicted"/>
<evidence type="ECO:0000256" key="1">
    <source>
        <dbReference type="SAM" id="MobiDB-lite"/>
    </source>
</evidence>
<protein>
    <submittedName>
        <fullName evidence="2">Uncharacterized protein</fullName>
    </submittedName>
</protein>
<gene>
    <name evidence="2" type="ORF">PCOR1329_LOCUS1064</name>
</gene>